<evidence type="ECO:0000256" key="6">
    <source>
        <dbReference type="ARBA" id="ARBA00022670"/>
    </source>
</evidence>
<keyword evidence="10 15" id="KW-0720">Serine protease</keyword>
<dbReference type="InterPro" id="IPR001810">
    <property type="entry name" value="F-box_dom"/>
</dbReference>
<evidence type="ECO:0000256" key="9">
    <source>
        <dbReference type="ARBA" id="ARBA00022801"/>
    </source>
</evidence>
<feature type="domain" description="Peptidase S53" evidence="17">
    <location>
        <begin position="593"/>
        <end position="944"/>
    </location>
</feature>
<evidence type="ECO:0000256" key="7">
    <source>
        <dbReference type="ARBA" id="ARBA00022723"/>
    </source>
</evidence>
<comment type="subcellular location">
    <subcellularLocation>
        <location evidence="3">Secreted</location>
        <location evidence="3">Extracellular space</location>
    </subcellularLocation>
</comment>
<gene>
    <name evidence="18" type="ORF">EWM64_g1100</name>
</gene>
<keyword evidence="9 15" id="KW-0378">Hydrolase</keyword>
<evidence type="ECO:0000313" key="18">
    <source>
        <dbReference type="EMBL" id="TFY82906.1"/>
    </source>
</evidence>
<dbReference type="STRING" id="135208.A0A4Z0A750"/>
<dbReference type="Pfam" id="PF12937">
    <property type="entry name" value="F-box-like"/>
    <property type="match status" value="1"/>
</dbReference>
<dbReference type="AlphaFoldDB" id="A0A4Z0A750"/>
<dbReference type="GO" id="GO:0006508">
    <property type="term" value="P:proteolysis"/>
    <property type="evidence" value="ECO:0007669"/>
    <property type="project" value="UniProtKB-KW"/>
</dbReference>
<keyword evidence="11 15" id="KW-0106">Calcium</keyword>
<dbReference type="EMBL" id="SFCI01000068">
    <property type="protein sequence ID" value="TFY82906.1"/>
    <property type="molecule type" value="Genomic_DNA"/>
</dbReference>
<dbReference type="GO" id="GO:0004252">
    <property type="term" value="F:serine-type endopeptidase activity"/>
    <property type="evidence" value="ECO:0007669"/>
    <property type="project" value="UniProtKB-UniRule"/>
</dbReference>
<dbReference type="InterPro" id="IPR036047">
    <property type="entry name" value="F-box-like_dom_sf"/>
</dbReference>
<feature type="binding site" evidence="15">
    <location>
        <position position="925"/>
    </location>
    <ligand>
        <name>Ca(2+)</name>
        <dbReference type="ChEBI" id="CHEBI:29108"/>
    </ligand>
</feature>
<proteinExistence type="predicted"/>
<dbReference type="Gene3D" id="1.20.1280.50">
    <property type="match status" value="1"/>
</dbReference>
<evidence type="ECO:0000256" key="5">
    <source>
        <dbReference type="ARBA" id="ARBA00022525"/>
    </source>
</evidence>
<evidence type="ECO:0000256" key="10">
    <source>
        <dbReference type="ARBA" id="ARBA00022825"/>
    </source>
</evidence>
<feature type="binding site" evidence="15">
    <location>
        <position position="904"/>
    </location>
    <ligand>
        <name>Ca(2+)</name>
        <dbReference type="ChEBI" id="CHEBI:29108"/>
    </ligand>
</feature>
<evidence type="ECO:0000256" key="12">
    <source>
        <dbReference type="ARBA" id="ARBA00023026"/>
    </source>
</evidence>
<dbReference type="EC" id="3.4.14.10" evidence="4"/>
<keyword evidence="13" id="KW-0865">Zymogen</keyword>
<keyword evidence="12" id="KW-0843">Virulence</keyword>
<comment type="caution">
    <text evidence="18">The sequence shown here is derived from an EMBL/GenBank/DDBJ whole genome shotgun (WGS) entry which is preliminary data.</text>
</comment>
<keyword evidence="8" id="KW-0732">Signal</keyword>
<dbReference type="Proteomes" id="UP000298061">
    <property type="component" value="Unassembled WGS sequence"/>
</dbReference>
<evidence type="ECO:0000256" key="14">
    <source>
        <dbReference type="ARBA" id="ARBA00023180"/>
    </source>
</evidence>
<keyword evidence="7 15" id="KW-0479">Metal-binding</keyword>
<evidence type="ECO:0000256" key="15">
    <source>
        <dbReference type="PROSITE-ProRule" id="PRU01032"/>
    </source>
</evidence>
<dbReference type="FunFam" id="3.40.50.200:FF:000015">
    <property type="entry name" value="Tripeptidyl peptidase A"/>
    <property type="match status" value="1"/>
</dbReference>
<comment type="cofactor">
    <cofactor evidence="15">
        <name>Ca(2+)</name>
        <dbReference type="ChEBI" id="CHEBI:29108"/>
    </cofactor>
    <text evidence="15">Binds 1 Ca(2+) ion per subunit.</text>
</comment>
<dbReference type="SUPFAM" id="SSF81383">
    <property type="entry name" value="F-box domain"/>
    <property type="match status" value="1"/>
</dbReference>
<accession>A0A4Z0A750</accession>
<evidence type="ECO:0000256" key="1">
    <source>
        <dbReference type="ARBA" id="ARBA00001910"/>
    </source>
</evidence>
<dbReference type="InterPro" id="IPR030400">
    <property type="entry name" value="Sedolisin_dom"/>
</dbReference>
<dbReference type="PROSITE" id="PS50181">
    <property type="entry name" value="FBOX"/>
    <property type="match status" value="1"/>
</dbReference>
<dbReference type="SUPFAM" id="SSF52743">
    <property type="entry name" value="Subtilisin-like"/>
    <property type="match status" value="1"/>
</dbReference>
<dbReference type="InterPro" id="IPR036852">
    <property type="entry name" value="Peptidase_S8/S53_dom_sf"/>
</dbReference>
<dbReference type="Pfam" id="PF09286">
    <property type="entry name" value="Pro-kuma_activ"/>
    <property type="match status" value="1"/>
</dbReference>
<comment type="catalytic activity">
    <reaction evidence="1">
        <text>Release of an N-terminal tripeptide from a polypeptide.</text>
        <dbReference type="EC" id="3.4.14.10"/>
    </reaction>
</comment>
<keyword evidence="14" id="KW-0325">Glycoprotein</keyword>
<sequence>MAGVSAIPPEIIEQILLELDPQDISPFTQTCRTYHTLINHPPDQHFWRQLYLLQPFDDPRQCISPLGYKVAPESIDWKCDLQRIIRARTIASEPSKCRPHEREEVLRTLLHMASYIPPAPSVFSEAISQNLLWLAATLRGGGLLDQELWEPFKEEIQLRAKLHTYFGLTPRDAKRVRKVEAKGYVYDMRHYTYANEFGPFLPDEEGMESGIGDGGRLVVNWVHVQALHHDVSMHLVNLEEDAPFEYAIFPMSLPYCQSIITEGVDMATERDWAGVEGLWHCAICFIDHRALLLYNNYNEGEPLDPSLFNDPDFDEVFRIIPVNFRILSTEHDPKHPDRPKIHFVGEVRDDHTMLGRAEVTDDNHVRWHFVSGEEGQSVWSGECVQIGSVRSSFGILGTWTTVFHDQHDPVVPHILEAARAYMSGGTPLLPAFPLVPNNMDGLHQKLYDVSTPGNPAYGQHLSKEEVEAFVAPSAETASAVSDFLKANSLLYETISPAGEWLGINLPVQQANSLFGADFGTFEDQLTGERCIRTLSYSTPPSLENRIDFVYPTVGFPVHVKGGPKAVKSGGDLPLSGALSVLALGTASSDCSKRFTPSCAQQLYGIPTAPATQSLNRLAVSGFIDQYASHLDLSAFLHEFRPDIANSTFSVERIDGGQNIELMSGLEASLDIQYTVGIASEVPTTFITVGDMNRDGISGFLDLVNYLLKQNTLPHVLTTSYGFNEGDLPYSVANNLCNAYAQLGARGVSVLFSSGDGGVSGSQSQQCTNFVPTFPSGCPFVTSVGATQNVNPEMAADFSSGGFSNYFQTAPYQRNAVNSYLSQIGSEYQGRFNRRGRAFPDLSAAGVDFEIIVGGRPMLVDGTSCSSPLTASIISLLNDELAGRGRSPLGFLNPLIYSRPEAFTDITAGDNPGCNTSGFSATAGWDPVTGVGSPKYSQLRKAVGL</sequence>
<evidence type="ECO:0000256" key="4">
    <source>
        <dbReference type="ARBA" id="ARBA00012462"/>
    </source>
</evidence>
<dbReference type="Gene3D" id="3.40.50.200">
    <property type="entry name" value="Peptidase S8/S53 domain"/>
    <property type="match status" value="1"/>
</dbReference>
<keyword evidence="19" id="KW-1185">Reference proteome</keyword>
<evidence type="ECO:0000256" key="13">
    <source>
        <dbReference type="ARBA" id="ARBA00023145"/>
    </source>
</evidence>
<evidence type="ECO:0000256" key="2">
    <source>
        <dbReference type="ARBA" id="ARBA00002451"/>
    </source>
</evidence>
<dbReference type="PROSITE" id="PS51695">
    <property type="entry name" value="SEDOLISIN"/>
    <property type="match status" value="1"/>
</dbReference>
<dbReference type="Pfam" id="PF00082">
    <property type="entry name" value="Peptidase_S8"/>
    <property type="match status" value="1"/>
</dbReference>
<organism evidence="18 19">
    <name type="scientific">Hericium alpestre</name>
    <dbReference type="NCBI Taxonomy" id="135208"/>
    <lineage>
        <taxon>Eukaryota</taxon>
        <taxon>Fungi</taxon>
        <taxon>Dikarya</taxon>
        <taxon>Basidiomycota</taxon>
        <taxon>Agaricomycotina</taxon>
        <taxon>Agaricomycetes</taxon>
        <taxon>Russulales</taxon>
        <taxon>Hericiaceae</taxon>
        <taxon>Hericium</taxon>
    </lineage>
</organism>
<evidence type="ECO:0000256" key="11">
    <source>
        <dbReference type="ARBA" id="ARBA00022837"/>
    </source>
</evidence>
<feature type="binding site" evidence="15">
    <location>
        <position position="923"/>
    </location>
    <ligand>
        <name>Ca(2+)</name>
        <dbReference type="ChEBI" id="CHEBI:29108"/>
    </ligand>
</feature>
<evidence type="ECO:0000256" key="8">
    <source>
        <dbReference type="ARBA" id="ARBA00022729"/>
    </source>
</evidence>
<evidence type="ECO:0000259" key="16">
    <source>
        <dbReference type="PROSITE" id="PS50181"/>
    </source>
</evidence>
<feature type="active site" description="Charge relay system" evidence="15">
    <location>
        <position position="670"/>
    </location>
</feature>
<dbReference type="InterPro" id="IPR050819">
    <property type="entry name" value="Tripeptidyl-peptidase_I"/>
</dbReference>
<dbReference type="GO" id="GO:0046872">
    <property type="term" value="F:metal ion binding"/>
    <property type="evidence" value="ECO:0007669"/>
    <property type="project" value="UniProtKB-UniRule"/>
</dbReference>
<dbReference type="InterPro" id="IPR000209">
    <property type="entry name" value="Peptidase_S8/S53_dom"/>
</dbReference>
<feature type="domain" description="F-box" evidence="16">
    <location>
        <begin position="1"/>
        <end position="50"/>
    </location>
</feature>
<dbReference type="SMART" id="SM00944">
    <property type="entry name" value="Pro-kuma_activ"/>
    <property type="match status" value="1"/>
</dbReference>
<dbReference type="PANTHER" id="PTHR14218">
    <property type="entry name" value="PROTEASE S8 TRIPEPTIDYL PEPTIDASE I CLN2"/>
    <property type="match status" value="1"/>
</dbReference>
<reference evidence="18 19" key="1">
    <citation type="submission" date="2019-02" db="EMBL/GenBank/DDBJ databases">
        <title>Genome sequencing of the rare red list fungi Hericium alpestre (H. flagellum).</title>
        <authorList>
            <person name="Buettner E."/>
            <person name="Kellner H."/>
        </authorList>
    </citation>
    <scope>NUCLEOTIDE SEQUENCE [LARGE SCALE GENOMIC DNA]</scope>
    <source>
        <strain evidence="18 19">DSM 108284</strain>
    </source>
</reference>
<keyword evidence="5" id="KW-0964">Secreted</keyword>
<evidence type="ECO:0000256" key="3">
    <source>
        <dbReference type="ARBA" id="ARBA00004239"/>
    </source>
</evidence>
<keyword evidence="6 15" id="KW-0645">Protease</keyword>
<feature type="active site" description="Charge relay system" evidence="15">
    <location>
        <position position="666"/>
    </location>
</feature>
<dbReference type="OrthoDB" id="3226064at2759"/>
<dbReference type="SUPFAM" id="SSF54897">
    <property type="entry name" value="Protease propeptides/inhibitors"/>
    <property type="match status" value="1"/>
</dbReference>
<dbReference type="InterPro" id="IPR015366">
    <property type="entry name" value="S53_propep"/>
</dbReference>
<evidence type="ECO:0000313" key="19">
    <source>
        <dbReference type="Proteomes" id="UP000298061"/>
    </source>
</evidence>
<feature type="binding site" evidence="15">
    <location>
        <position position="905"/>
    </location>
    <ligand>
        <name>Ca(2+)</name>
        <dbReference type="ChEBI" id="CHEBI:29108"/>
    </ligand>
</feature>
<dbReference type="GO" id="GO:0005576">
    <property type="term" value="C:extracellular region"/>
    <property type="evidence" value="ECO:0007669"/>
    <property type="project" value="UniProtKB-SubCell"/>
</dbReference>
<comment type="function">
    <text evidence="2">Secreted tripeptidyl-peptidase which degrades proteins at acidic pHs and is involved in virulence.</text>
</comment>
<dbReference type="GO" id="GO:0008240">
    <property type="term" value="F:tripeptidyl-peptidase activity"/>
    <property type="evidence" value="ECO:0007669"/>
    <property type="project" value="UniProtKB-EC"/>
</dbReference>
<protein>
    <recommendedName>
        <fullName evidence="4">tripeptidyl-peptidase II</fullName>
        <ecNumber evidence="4">3.4.14.10</ecNumber>
    </recommendedName>
</protein>
<feature type="active site" description="Charge relay system" evidence="15">
    <location>
        <position position="863"/>
    </location>
</feature>
<evidence type="ECO:0000259" key="17">
    <source>
        <dbReference type="PROSITE" id="PS51695"/>
    </source>
</evidence>
<dbReference type="CDD" id="cd11377">
    <property type="entry name" value="Pro-peptidase_S53"/>
    <property type="match status" value="1"/>
</dbReference>
<dbReference type="PANTHER" id="PTHR14218:SF15">
    <property type="entry name" value="TRIPEPTIDYL-PEPTIDASE 1"/>
    <property type="match status" value="1"/>
</dbReference>
<name>A0A4Z0A750_9AGAM</name>
<dbReference type="CDD" id="cd04056">
    <property type="entry name" value="Peptidases_S53"/>
    <property type="match status" value="1"/>
</dbReference>